<dbReference type="AlphaFoldDB" id="A0A1X0ABF7"/>
<organism evidence="1 2">
    <name type="scientific">Mycobacterium aquaticum</name>
    <dbReference type="NCBI Taxonomy" id="1927124"/>
    <lineage>
        <taxon>Bacteria</taxon>
        <taxon>Bacillati</taxon>
        <taxon>Actinomycetota</taxon>
        <taxon>Actinomycetes</taxon>
        <taxon>Mycobacteriales</taxon>
        <taxon>Mycobacteriaceae</taxon>
        <taxon>Mycobacterium</taxon>
    </lineage>
</organism>
<protein>
    <submittedName>
        <fullName evidence="1">Uncharacterized protein</fullName>
    </submittedName>
</protein>
<name>A0A1X0ABF7_9MYCO</name>
<comment type="caution">
    <text evidence="1">The sequence shown here is derived from an EMBL/GenBank/DDBJ whole genome shotgun (WGS) entry which is preliminary data.</text>
</comment>
<gene>
    <name evidence="1" type="ORF">BST13_30440</name>
</gene>
<dbReference type="Proteomes" id="UP000192448">
    <property type="component" value="Unassembled WGS sequence"/>
</dbReference>
<dbReference type="RefSeq" id="WP_083168832.1">
    <property type="nucleotide sequence ID" value="NZ_MVHF01000045.1"/>
</dbReference>
<dbReference type="EMBL" id="MVHF01000045">
    <property type="protein sequence ID" value="ORA27379.1"/>
    <property type="molecule type" value="Genomic_DNA"/>
</dbReference>
<sequence>MNEYSEDLDVPELPAWAEAYLARERAWWRLLRGTGAVTPEEATAELLRWVQPRRRPRGV</sequence>
<evidence type="ECO:0000313" key="2">
    <source>
        <dbReference type="Proteomes" id="UP000192448"/>
    </source>
</evidence>
<reference evidence="1 2" key="1">
    <citation type="submission" date="2017-02" db="EMBL/GenBank/DDBJ databases">
        <title>The new phylogeny of genus Mycobacterium.</title>
        <authorList>
            <person name="Tortoli E."/>
            <person name="Trovato A."/>
            <person name="Cirillo D.M."/>
        </authorList>
    </citation>
    <scope>NUCLEOTIDE SEQUENCE [LARGE SCALE GENOMIC DNA]</scope>
    <source>
        <strain evidence="1 2">RW6</strain>
    </source>
</reference>
<proteinExistence type="predicted"/>
<accession>A0A1X0ABF7</accession>
<evidence type="ECO:0000313" key="1">
    <source>
        <dbReference type="EMBL" id="ORA27379.1"/>
    </source>
</evidence>
<keyword evidence="2" id="KW-1185">Reference proteome</keyword>